<protein>
    <submittedName>
        <fullName evidence="1">Uncharacterized protein</fullName>
    </submittedName>
</protein>
<dbReference type="AlphaFoldDB" id="A0A402A473"/>
<comment type="caution">
    <text evidence="1">The sequence shown here is derived from an EMBL/GenBank/DDBJ whole genome shotgun (WGS) entry which is preliminary data.</text>
</comment>
<organism evidence="1 2">
    <name type="scientific">Tengunoibacter tsumagoiensis</name>
    <dbReference type="NCBI Taxonomy" id="2014871"/>
    <lineage>
        <taxon>Bacteria</taxon>
        <taxon>Bacillati</taxon>
        <taxon>Chloroflexota</taxon>
        <taxon>Ktedonobacteria</taxon>
        <taxon>Ktedonobacterales</taxon>
        <taxon>Dictyobacteraceae</taxon>
        <taxon>Tengunoibacter</taxon>
    </lineage>
</organism>
<dbReference type="EMBL" id="BIFR01000001">
    <property type="protein sequence ID" value="GCE13954.1"/>
    <property type="molecule type" value="Genomic_DNA"/>
</dbReference>
<dbReference type="RefSeq" id="WP_126581439.1">
    <property type="nucleotide sequence ID" value="NZ_BIFR01000001.1"/>
</dbReference>
<accession>A0A402A473</accession>
<reference evidence="2" key="1">
    <citation type="submission" date="2018-12" db="EMBL/GenBank/DDBJ databases">
        <title>Tengunoibacter tsumagoiensis gen. nov., sp. nov., Dictyobacter kobayashii sp. nov., D. alpinus sp. nov., and D. joshuensis sp. nov. and description of Dictyobacteraceae fam. nov. within the order Ktedonobacterales isolated from Tengu-no-mugimeshi.</title>
        <authorList>
            <person name="Wang C.M."/>
            <person name="Zheng Y."/>
            <person name="Sakai Y."/>
            <person name="Toyoda A."/>
            <person name="Minakuchi Y."/>
            <person name="Abe K."/>
            <person name="Yokota A."/>
            <person name="Yabe S."/>
        </authorList>
    </citation>
    <scope>NUCLEOTIDE SEQUENCE [LARGE SCALE GENOMIC DNA]</scope>
    <source>
        <strain evidence="2">Uno3</strain>
    </source>
</reference>
<proteinExistence type="predicted"/>
<sequence length="81" mass="9338">MHEHVSEVARLRQQIADELESMQRGFSHFAAGVARHDFIRARMEKIGDRQEELAHYIGQQDAVHIVCELYIDKIAGKQGQH</sequence>
<dbReference type="Proteomes" id="UP000287352">
    <property type="component" value="Unassembled WGS sequence"/>
</dbReference>
<keyword evidence="2" id="KW-1185">Reference proteome</keyword>
<name>A0A402A473_9CHLR</name>
<dbReference type="OrthoDB" id="9927688at2"/>
<gene>
    <name evidence="1" type="ORF">KTT_38130</name>
</gene>
<evidence type="ECO:0000313" key="2">
    <source>
        <dbReference type="Proteomes" id="UP000287352"/>
    </source>
</evidence>
<evidence type="ECO:0000313" key="1">
    <source>
        <dbReference type="EMBL" id="GCE13954.1"/>
    </source>
</evidence>